<dbReference type="InterPro" id="IPR038770">
    <property type="entry name" value="Na+/solute_symporter_sf"/>
</dbReference>
<comment type="subcellular location">
    <subcellularLocation>
        <location evidence="3">Membrane</location>
        <topology evidence="3">Multi-pass membrane protein</topology>
    </subcellularLocation>
    <subcellularLocation>
        <location evidence="2">Plastid</location>
        <location evidence="2">Chloroplast envelope</location>
    </subcellularLocation>
</comment>
<keyword evidence="10" id="KW-1185">Reference proteome</keyword>
<evidence type="ECO:0000313" key="10">
    <source>
        <dbReference type="Proteomes" id="UP001222027"/>
    </source>
</evidence>
<dbReference type="EMBL" id="JAQQAF010000006">
    <property type="protein sequence ID" value="KAJ8478285.1"/>
    <property type="molecule type" value="Genomic_DNA"/>
</dbReference>
<comment type="function">
    <text evidence="1">May function as sodium-coupled metabolite transporter across the chloroplast envelope.</text>
</comment>
<feature type="transmembrane region" description="Helical" evidence="8">
    <location>
        <begin position="155"/>
        <end position="173"/>
    </location>
</feature>
<keyword evidence="7 8" id="KW-0472">Membrane</keyword>
<name>A0AAV8QRK0_ENSVE</name>
<protein>
    <submittedName>
        <fullName evidence="9">Uncharacterized protein</fullName>
    </submittedName>
</protein>
<dbReference type="Pfam" id="PF01758">
    <property type="entry name" value="SBF"/>
    <property type="match status" value="1"/>
</dbReference>
<dbReference type="InterPro" id="IPR002657">
    <property type="entry name" value="BilAc:Na_symport/Acr3"/>
</dbReference>
<evidence type="ECO:0000256" key="1">
    <source>
        <dbReference type="ARBA" id="ARBA00003198"/>
    </source>
</evidence>
<dbReference type="InterPro" id="IPR004710">
    <property type="entry name" value="Bilac:Na_transpt"/>
</dbReference>
<organism evidence="9 10">
    <name type="scientific">Ensete ventricosum</name>
    <name type="common">Abyssinian banana</name>
    <name type="synonym">Musa ensete</name>
    <dbReference type="NCBI Taxonomy" id="4639"/>
    <lineage>
        <taxon>Eukaryota</taxon>
        <taxon>Viridiplantae</taxon>
        <taxon>Streptophyta</taxon>
        <taxon>Embryophyta</taxon>
        <taxon>Tracheophyta</taxon>
        <taxon>Spermatophyta</taxon>
        <taxon>Magnoliopsida</taxon>
        <taxon>Liliopsida</taxon>
        <taxon>Zingiberales</taxon>
        <taxon>Musaceae</taxon>
        <taxon>Ensete</taxon>
    </lineage>
</organism>
<comment type="similarity">
    <text evidence="4">Belongs to the bile acid:sodium symporter (BASS) (TC 2.A.28) family.</text>
</comment>
<dbReference type="GO" id="GO:0009941">
    <property type="term" value="C:chloroplast envelope"/>
    <property type="evidence" value="ECO:0007669"/>
    <property type="project" value="UniProtKB-SubCell"/>
</dbReference>
<evidence type="ECO:0000256" key="7">
    <source>
        <dbReference type="ARBA" id="ARBA00023136"/>
    </source>
</evidence>
<reference evidence="9 10" key="1">
    <citation type="submission" date="2022-12" db="EMBL/GenBank/DDBJ databases">
        <title>Chromosome-scale assembly of the Ensete ventricosum genome.</title>
        <authorList>
            <person name="Dussert Y."/>
            <person name="Stocks J."/>
            <person name="Wendawek A."/>
            <person name="Woldeyes F."/>
            <person name="Nichols R.A."/>
            <person name="Borrell J.S."/>
        </authorList>
    </citation>
    <scope>NUCLEOTIDE SEQUENCE [LARGE SCALE GENOMIC DNA]</scope>
    <source>
        <strain evidence="10">cv. Maze</strain>
        <tissue evidence="9">Seeds</tissue>
    </source>
</reference>
<feature type="transmembrane region" description="Helical" evidence="8">
    <location>
        <begin position="117"/>
        <end position="134"/>
    </location>
</feature>
<dbReference type="Proteomes" id="UP001222027">
    <property type="component" value="Unassembled WGS sequence"/>
</dbReference>
<evidence type="ECO:0000256" key="8">
    <source>
        <dbReference type="SAM" id="Phobius"/>
    </source>
</evidence>
<sequence length="174" mass="19848">MATTAATASSSSVASISQILHRDCGSQSRPALSAKVFLLFQIDLPRRTKRSLGEWVVDAEWRKRKERCLCLLHDVCHHHGSEEQTTTYHSFPCLGYARHYHWHRQAVCGYLVGDRPFTVGLGFLMLSMGLTLTFEDFRRCLRNPWTVGVGFLPQYLIKPMMGFTIAMIILQIFV</sequence>
<evidence type="ECO:0000256" key="2">
    <source>
        <dbReference type="ARBA" id="ARBA00004119"/>
    </source>
</evidence>
<dbReference type="Gene3D" id="1.20.1530.20">
    <property type="match status" value="1"/>
</dbReference>
<dbReference type="GO" id="GO:0016020">
    <property type="term" value="C:membrane"/>
    <property type="evidence" value="ECO:0007669"/>
    <property type="project" value="UniProtKB-SubCell"/>
</dbReference>
<dbReference type="PANTHER" id="PTHR10361">
    <property type="entry name" value="SODIUM-BILE ACID COTRANSPORTER"/>
    <property type="match status" value="1"/>
</dbReference>
<dbReference type="AlphaFoldDB" id="A0AAV8QRK0"/>
<comment type="caution">
    <text evidence="9">The sequence shown here is derived from an EMBL/GenBank/DDBJ whole genome shotgun (WGS) entry which is preliminary data.</text>
</comment>
<evidence type="ECO:0000313" key="9">
    <source>
        <dbReference type="EMBL" id="KAJ8478285.1"/>
    </source>
</evidence>
<evidence type="ECO:0000256" key="3">
    <source>
        <dbReference type="ARBA" id="ARBA00004141"/>
    </source>
</evidence>
<evidence type="ECO:0000256" key="4">
    <source>
        <dbReference type="ARBA" id="ARBA00006528"/>
    </source>
</evidence>
<gene>
    <name evidence="9" type="ORF">OPV22_022012</name>
</gene>
<keyword evidence="6 8" id="KW-1133">Transmembrane helix</keyword>
<keyword evidence="5 8" id="KW-0812">Transmembrane</keyword>
<evidence type="ECO:0000256" key="6">
    <source>
        <dbReference type="ARBA" id="ARBA00022989"/>
    </source>
</evidence>
<dbReference type="PANTHER" id="PTHR10361:SF62">
    <property type="entry name" value="SODIUM_PYRUVATE COTRANSPORTER BASS2, CHLOROPLASTIC"/>
    <property type="match status" value="1"/>
</dbReference>
<accession>A0AAV8QRK0</accession>
<evidence type="ECO:0000256" key="5">
    <source>
        <dbReference type="ARBA" id="ARBA00022692"/>
    </source>
</evidence>
<proteinExistence type="inferred from homology"/>